<organism evidence="1 2">
    <name type="scientific">Arsukibacterium tuosuense</name>
    <dbReference type="NCBI Taxonomy" id="1323745"/>
    <lineage>
        <taxon>Bacteria</taxon>
        <taxon>Pseudomonadati</taxon>
        <taxon>Pseudomonadota</taxon>
        <taxon>Gammaproteobacteria</taxon>
        <taxon>Chromatiales</taxon>
        <taxon>Chromatiaceae</taxon>
        <taxon>Arsukibacterium</taxon>
    </lineage>
</organism>
<gene>
    <name evidence="1" type="ORF">SAMN06297280_2456</name>
</gene>
<dbReference type="OrthoDB" id="5770319at2"/>
<sequence length="111" mass="12715">MKLRSIMLALVFLGVTFITPGAMLVQAAVPQQCIQHKNRVKACPHQLYRADKLPSQNKTQLLCICVTDFQPLLKQPGSEQQKIEQNMTRRQYEVEYGDDLPVILAILQHQR</sequence>
<reference evidence="2" key="1">
    <citation type="submission" date="2017-09" db="EMBL/GenBank/DDBJ databases">
        <authorList>
            <person name="Varghese N."/>
            <person name="Submissions S."/>
        </authorList>
    </citation>
    <scope>NUCLEOTIDE SEQUENCE [LARGE SCALE GENOMIC DNA]</scope>
    <source>
        <strain evidence="2">CGMCC 1.12461</strain>
    </source>
</reference>
<dbReference type="Proteomes" id="UP000219353">
    <property type="component" value="Unassembled WGS sequence"/>
</dbReference>
<proteinExistence type="predicted"/>
<keyword evidence="2" id="KW-1185">Reference proteome</keyword>
<evidence type="ECO:0000313" key="2">
    <source>
        <dbReference type="Proteomes" id="UP000219353"/>
    </source>
</evidence>
<name>A0A285J3V9_9GAMM</name>
<protein>
    <submittedName>
        <fullName evidence="1">Uncharacterized protein</fullName>
    </submittedName>
</protein>
<evidence type="ECO:0000313" key="1">
    <source>
        <dbReference type="EMBL" id="SNY53791.1"/>
    </source>
</evidence>
<dbReference type="AlphaFoldDB" id="A0A285J3V9"/>
<dbReference type="RefSeq" id="WP_097111690.1">
    <property type="nucleotide sequence ID" value="NZ_OBEB01000005.1"/>
</dbReference>
<accession>A0A285J3V9</accession>
<dbReference type="EMBL" id="OBEB01000005">
    <property type="protein sequence ID" value="SNY53791.1"/>
    <property type="molecule type" value="Genomic_DNA"/>
</dbReference>